<keyword evidence="4" id="KW-1185">Reference proteome</keyword>
<comment type="caution">
    <text evidence="3">The sequence shown here is derived from an EMBL/GenBank/DDBJ whole genome shotgun (WGS) entry which is preliminary data.</text>
</comment>
<sequence>MNYKYITKEEISVAYFQFPKFLLKYPISQNGKVVYMLLYDRARLSQMNNWLDENGRIYVIYPITELIKHIGKCRSSIKSALKELDEAGLLLRRSGGFSKPNHLYIKIPAEEIYQKDRNSTPLENGQSYKQPLHSQNTGPMRVKKSTPETFSHSLDSGLTHDRQLSCKRIQLVCSNRFL</sequence>
<feature type="domain" description="Replication initiator A N-terminal" evidence="2">
    <location>
        <begin position="15"/>
        <end position="84"/>
    </location>
</feature>
<proteinExistence type="predicted"/>
<feature type="compositionally biased region" description="Polar residues" evidence="1">
    <location>
        <begin position="119"/>
        <end position="138"/>
    </location>
</feature>
<feature type="region of interest" description="Disordered" evidence="1">
    <location>
        <begin position="119"/>
        <end position="156"/>
    </location>
</feature>
<feature type="compositionally biased region" description="Polar residues" evidence="1">
    <location>
        <begin position="147"/>
        <end position="156"/>
    </location>
</feature>
<evidence type="ECO:0000259" key="2">
    <source>
        <dbReference type="Pfam" id="PF06970"/>
    </source>
</evidence>
<organism evidence="3 4">
    <name type="scientific">Ruminococcus hominis</name>
    <dbReference type="NCBI Taxonomy" id="2763065"/>
    <lineage>
        <taxon>Bacteria</taxon>
        <taxon>Bacillati</taxon>
        <taxon>Bacillota</taxon>
        <taxon>Clostridia</taxon>
        <taxon>Eubacteriales</taxon>
        <taxon>Oscillospiraceae</taxon>
        <taxon>Ruminococcus</taxon>
    </lineage>
</organism>
<dbReference type="Pfam" id="PF06970">
    <property type="entry name" value="RepA_N"/>
    <property type="match status" value="1"/>
</dbReference>
<dbReference type="EMBL" id="JACOPE010000001">
    <property type="protein sequence ID" value="MBC5683696.1"/>
    <property type="molecule type" value="Genomic_DNA"/>
</dbReference>
<dbReference type="RefSeq" id="WP_186865084.1">
    <property type="nucleotide sequence ID" value="NZ_JACOPE010000001.1"/>
</dbReference>
<evidence type="ECO:0000313" key="3">
    <source>
        <dbReference type="EMBL" id="MBC5683696.1"/>
    </source>
</evidence>
<gene>
    <name evidence="3" type="ORF">H8S40_08980</name>
</gene>
<evidence type="ECO:0000256" key="1">
    <source>
        <dbReference type="SAM" id="MobiDB-lite"/>
    </source>
</evidence>
<evidence type="ECO:0000313" key="4">
    <source>
        <dbReference type="Proteomes" id="UP000631576"/>
    </source>
</evidence>
<reference evidence="3 4" key="1">
    <citation type="submission" date="2020-08" db="EMBL/GenBank/DDBJ databases">
        <title>Genome public.</title>
        <authorList>
            <person name="Liu C."/>
            <person name="Sun Q."/>
        </authorList>
    </citation>
    <scope>NUCLEOTIDE SEQUENCE [LARGE SCALE GENOMIC DNA]</scope>
    <source>
        <strain evidence="3 4">NSJ-13</strain>
    </source>
</reference>
<dbReference type="InterPro" id="IPR010724">
    <property type="entry name" value="RepA_N"/>
</dbReference>
<accession>A0ABR7G8D6</accession>
<name>A0ABR7G8D6_9FIRM</name>
<dbReference type="Proteomes" id="UP000631576">
    <property type="component" value="Unassembled WGS sequence"/>
</dbReference>
<protein>
    <submittedName>
        <fullName evidence="3">Replication initiator protein A</fullName>
    </submittedName>
</protein>